<evidence type="ECO:0000313" key="1">
    <source>
        <dbReference type="EMBL" id="OQD44744.1"/>
    </source>
</evidence>
<evidence type="ECO:0000313" key="2">
    <source>
        <dbReference type="Proteomes" id="UP000242219"/>
    </source>
</evidence>
<dbReference type="EMBL" id="MJUW02000117">
    <property type="protein sequence ID" value="OQD44744.1"/>
    <property type="molecule type" value="Genomic_DNA"/>
</dbReference>
<reference evidence="1 2" key="1">
    <citation type="journal article" date="2016" name="Genome Announc.">
        <title>Draft Genome Sequence of the Anaerobic Ammonium-Oxidizing Bacterium 'Candidatus Brocadia sp. 40'.</title>
        <authorList>
            <person name="Ali M."/>
            <person name="Haroon M.F."/>
            <person name="Narita Y."/>
            <person name="Zhang L."/>
            <person name="Rangel Shaw D."/>
            <person name="Okabe S."/>
            <person name="Saikaly P.E."/>
        </authorList>
    </citation>
    <scope>NUCLEOTIDE SEQUENCE [LARGE SCALE GENOMIC DNA]</scope>
    <source>
        <strain evidence="1 2">40</strain>
    </source>
</reference>
<proteinExistence type="predicted"/>
<protein>
    <submittedName>
        <fullName evidence="1">Uncharacterized protein</fullName>
    </submittedName>
</protein>
<accession>A0A1V6LX79</accession>
<gene>
    <name evidence="1" type="ORF">BIY37_12055</name>
</gene>
<dbReference type="AlphaFoldDB" id="A0A1V6LX79"/>
<keyword evidence="2" id="KW-1185">Reference proteome</keyword>
<sequence length="71" mass="7870">MAGTLTMQTVVYHSVSVCNFLYPIFRFCADTFCRLMSFSGVIVCALGVNVAENFTLKIHHEAPSLLKRNVG</sequence>
<comment type="caution">
    <text evidence="1">The sequence shown here is derived from an EMBL/GenBank/DDBJ whole genome shotgun (WGS) entry which is preliminary data.</text>
</comment>
<name>A0A1V6LX79_9BACT</name>
<organism evidence="1 2">
    <name type="scientific">Candidatus Brocadia sapporoensis</name>
    <dbReference type="NCBI Taxonomy" id="392547"/>
    <lineage>
        <taxon>Bacteria</taxon>
        <taxon>Pseudomonadati</taxon>
        <taxon>Planctomycetota</taxon>
        <taxon>Candidatus Brocadiia</taxon>
        <taxon>Candidatus Brocadiales</taxon>
        <taxon>Candidatus Brocadiaceae</taxon>
        <taxon>Candidatus Brocadia</taxon>
    </lineage>
</organism>
<dbReference type="Proteomes" id="UP000242219">
    <property type="component" value="Unassembled WGS sequence"/>
</dbReference>